<dbReference type="InterPro" id="IPR003029">
    <property type="entry name" value="S1_domain"/>
</dbReference>
<dbReference type="EMBL" id="VVXK01000003">
    <property type="protein sequence ID" value="KAA2371461.1"/>
    <property type="molecule type" value="Genomic_DNA"/>
</dbReference>
<dbReference type="SUPFAM" id="SSF50249">
    <property type="entry name" value="Nucleic acid-binding proteins"/>
    <property type="match status" value="12"/>
</dbReference>
<dbReference type="InterPro" id="IPR045209">
    <property type="entry name" value="Rrp5"/>
</dbReference>
<dbReference type="GO" id="GO:0006364">
    <property type="term" value="P:rRNA processing"/>
    <property type="evidence" value="ECO:0007669"/>
    <property type="project" value="InterPro"/>
</dbReference>
<dbReference type="Proteomes" id="UP000323567">
    <property type="component" value="Unassembled WGS sequence"/>
</dbReference>
<feature type="domain" description="S1 motif" evidence="1">
    <location>
        <begin position="674"/>
        <end position="743"/>
    </location>
</feature>
<dbReference type="PANTHER" id="PTHR23270:SF10">
    <property type="entry name" value="PROTEIN RRP5 HOMOLOG"/>
    <property type="match status" value="1"/>
</dbReference>
<name>A0A5B3GD27_9BACT</name>
<feature type="domain" description="S1 motif" evidence="1">
    <location>
        <begin position="758"/>
        <end position="827"/>
    </location>
</feature>
<feature type="domain" description="S1 motif" evidence="1">
    <location>
        <begin position="188"/>
        <end position="262"/>
    </location>
</feature>
<accession>A0A5B3GD27</accession>
<dbReference type="CDD" id="cd00164">
    <property type="entry name" value="S1_like"/>
    <property type="match status" value="1"/>
</dbReference>
<gene>
    <name evidence="2" type="ORF">F2Y13_03575</name>
</gene>
<feature type="domain" description="S1 motif" evidence="1">
    <location>
        <begin position="1762"/>
        <end position="1826"/>
    </location>
</feature>
<organism evidence="2 3">
    <name type="scientific">Alistipes shahii</name>
    <dbReference type="NCBI Taxonomy" id="328814"/>
    <lineage>
        <taxon>Bacteria</taxon>
        <taxon>Pseudomonadati</taxon>
        <taxon>Bacteroidota</taxon>
        <taxon>Bacteroidia</taxon>
        <taxon>Bacteroidales</taxon>
        <taxon>Rikenellaceae</taxon>
        <taxon>Alistipes</taxon>
    </lineage>
</organism>
<dbReference type="Pfam" id="PF00575">
    <property type="entry name" value="S1"/>
    <property type="match status" value="1"/>
</dbReference>
<feature type="domain" description="S1 motif" evidence="1">
    <location>
        <begin position="1415"/>
        <end position="1485"/>
    </location>
</feature>
<dbReference type="GO" id="GO:0003723">
    <property type="term" value="F:RNA binding"/>
    <property type="evidence" value="ECO:0007669"/>
    <property type="project" value="TreeGrafter"/>
</dbReference>
<dbReference type="PROSITE" id="PS50126">
    <property type="entry name" value="S1"/>
    <property type="match status" value="8"/>
</dbReference>
<dbReference type="RefSeq" id="WP_149887014.1">
    <property type="nucleotide sequence ID" value="NZ_VVXK01000003.1"/>
</dbReference>
<sequence>MENRNSLQPIRTAAPADRLLGRVCSVGGRRYLDCGFDQLIAVSDADAARYADGAFVEVEIAAGATPWRDAVSQQQAVQQSFDQLIASIREHTTLEVGLAAADVERLQSELTAHALSGRRFRVYAPGNSCHFTLNPKNCTGEHLFRLLAGERIEAQCWDYTDFNRLKTNVDEPVCLNPVRPAPVEAAEGECFDVYVNRAVDFGLFVSFGGNDGLIHKKSLPNYDERFRSGEIAAAYRRGMKIRAKLLSKTRDEQSGRLRYTFDPVTDDAPVAFDSLTLDVGDTVTVHVNNVTRNGLSVRYRGEVHTVDRNSIPNCVERFRNGIYLPNQPLRVKMIRRNDKQRHFLFELLDKTVDYGLAEGDILRCEITPTEIPATTEIRTTIDQCSCSFHLHPQELPYSLNNYLREHSLETEVRVCGFFEHGDPKFQFKSLIADRIQALDEGLTLDAEVLFEDGQAGIILWRAGEVFGFLPVGSYSFPMARNIAFSPGERIAVRVGRSDGKTFFRLAQPPVNPWDSLSGIAEGKRIRVQVCDVREDEIRIGYDRVFGILKPYTARRPEAGETVEAFVSRFSPSEAVLECFTTDCDTVPDSLEPGTEYDLQVVAHAAGAGKLWALQQERLIEIELERPEMPDYVTECLLRHGSRVRVRAEERDGVRRVRLLYDRESLWAQAGLREGDRCYPVIAEIRPDRMIVTHRDVIGYIPNDELDWNSSRIVDRSAYRPGMQVEALVLRADAASGELVFSRKALLEDPWPAYPHREGDTTEGTVAAVLPNGNLLVNADGIVGEVLKYNVSWFNFQSGMNRYRTGDRLRVQLVKFDPEARVLFLSGTGGTESPWNGVNYRVGSKYEVTVLRTDRMAVMVALDGIIGEIPRERIGWITPPSAEGAFAEGERIEAQLIFINRTKRVAQFSRKAVLPGPWSVPIAEGDVAEAKVVEATASEVRFDVGGRLGVCSREMARAFVAGACGDVQPDALFHPGELRRVRIEGIDRRNQRLYVGSPDREDCRRMVGQRFDITVLGRERGGYRVETAGGIRGMLSFERATWSAPETSRLAPGERLEAQAAAYDFKRGCLLFDHRTLIPDPWKSLRIAPESFIETQLVAFDAGSAIVRYEGIDLWLSPRDTAILAGKPWLESVAADELPADGRFRLYVARFDAGKRRLLTEPRPQLSDAFRNGAGAEVEVKRCTEEGIHVFCPGEGCFGFIPREEIIWGIVDSACSLYDEGERLWVCHLDYDAARGLCRFSRRRLLAGAAVPFVAGARLSARITRITEKLMVVKCNDTEASVLLGDTTWTPPFRLGERYLPTRYAAGGEIEAVVERLEKSGVPRLSIRRLQPNPWLYCPVSDNDTVVAEVVGHCGEKAAVEYAGYAGLIEGLAPGLGSTLVPGDRVAVCCKAIDREQGRLRFSLVKILPRPWVEAGFRQYGTVECTVVSVGDDRTLTVDAAGYAGVVPCGELAWGEPSATFVPGQRLSAVILQIDYEDLSLALSLRYAEGIPPADMPLRIGEAHRVRITDVRTAARKMPEQLTVESVEMPALRGVIFARDLAWERAGRSAAAYRPGEEIEAVVTDLMPRKLTFKASLRDMVDDTRSLDDIRPGEKLDVTLRKFIPQEFAAEVTYYDYAGRLTLDDAVWSGVENLANFFRPGREIEAEVTAVDPDTRSLAFRLPEDEYTPDWEGVRLTEGDTLEVTADYVMDSALFVNYHGIVVTLRREELSWLPVFRIGENYRDGDTLRVKVKRFDRESRILKFSVRELLPNPFLQEMPFAEGDLVRGSVMQVVPQGIYVDCSGYPCYIANTEFAGEIHRNYKAGDALRARILSIDPVQRKIRLTRRCEELSGEELRFSPGEWLWFTVTERTATGLWAEYEGYRAFLSDTDAGFRENESPSQRYGPGQLVRMRVTGIDEKANALTVSAELVSDYSQFDSCTVGTVDVAEVIHVAVKAITVCFRGIYCRVPLERASLFPIANAKMLYAVREQLTMVVEAADPETRTLKLSVQQRYNDWSEIPVRPGDRVSGEICFRSPRFGLLLRDGDLFYRVCAESRFWQPATELALYPIGSRCEEAVVERIDPDARMIYVSIGTRAATDPFEQARLRNGDIVKATVAGGDKTVCVLRCGELYLSMPREEVLPGHAPECGDEVKVRVLSVDKVKRTFYVSQRAVTHDPLLTFSVGQKAEGTVQSLFGTMCLVRVNGLVGTLPVSEAQIKAMNIRSDANITVYVSAIRFTKRQITFSLTPTTNNDLAVGSRVQCTVVKATAHHVFCTFPKRGRLYDAAIRSSEFYWNRPTDVPCQPGDRINAVITGEEIIGKTKYTTLNACALTPNPLLTCETGDTLPCTVLGTTAGGYLMRCGGAVGFLHCSEIMWQYCDQWHGVWKRGEKVSCRILHLSPAEGGLLLGHRQTVGDPFLKHTPGVGSGYPATVRRSSDESVVVLLGDTGIEATISKADMKLFFTGVGQFIPQPGATISEVTVVRIENPGDPKRRHPFVRVTQL</sequence>
<dbReference type="InterPro" id="IPR012340">
    <property type="entry name" value="NA-bd_OB-fold"/>
</dbReference>
<proteinExistence type="predicted"/>
<protein>
    <submittedName>
        <fullName evidence="2">S1 RNA-binding domain-containing protein</fullName>
    </submittedName>
</protein>
<evidence type="ECO:0000313" key="3">
    <source>
        <dbReference type="Proteomes" id="UP000323567"/>
    </source>
</evidence>
<feature type="domain" description="S1 motif" evidence="1">
    <location>
        <begin position="1678"/>
        <end position="1746"/>
    </location>
</feature>
<reference evidence="2 3" key="1">
    <citation type="journal article" date="2019" name="Nat. Med.">
        <title>A library of human gut bacterial isolates paired with longitudinal multiomics data enables mechanistic microbiome research.</title>
        <authorList>
            <person name="Poyet M."/>
            <person name="Groussin M."/>
            <person name="Gibbons S.M."/>
            <person name="Avila-Pacheco J."/>
            <person name="Jiang X."/>
            <person name="Kearney S.M."/>
            <person name="Perrotta A.R."/>
            <person name="Berdy B."/>
            <person name="Zhao S."/>
            <person name="Lieberman T.D."/>
            <person name="Swanson P.K."/>
            <person name="Smith M."/>
            <person name="Roesemann S."/>
            <person name="Alexander J.E."/>
            <person name="Rich S.A."/>
            <person name="Livny J."/>
            <person name="Vlamakis H."/>
            <person name="Clish C."/>
            <person name="Bullock K."/>
            <person name="Deik A."/>
            <person name="Scott J."/>
            <person name="Pierce K.A."/>
            <person name="Xavier R.J."/>
            <person name="Alm E.J."/>
        </authorList>
    </citation>
    <scope>NUCLEOTIDE SEQUENCE [LARGE SCALE GENOMIC DNA]</scope>
    <source>
        <strain evidence="2 3">BIOML-A2</strain>
    </source>
</reference>
<dbReference type="PANTHER" id="PTHR23270">
    <property type="entry name" value="PROGRAMMED CELL DEATH PROTEIN 11 PRE-RRNA PROCESSING PROTEIN RRP5"/>
    <property type="match status" value="1"/>
</dbReference>
<dbReference type="SMART" id="SM00316">
    <property type="entry name" value="S1"/>
    <property type="match status" value="18"/>
</dbReference>
<feature type="domain" description="S1 motif" evidence="1">
    <location>
        <begin position="2322"/>
        <end position="2390"/>
    </location>
</feature>
<evidence type="ECO:0000313" key="2">
    <source>
        <dbReference type="EMBL" id="KAA2371461.1"/>
    </source>
</evidence>
<feature type="domain" description="S1 motif" evidence="1">
    <location>
        <begin position="1840"/>
        <end position="1908"/>
    </location>
</feature>
<comment type="caution">
    <text evidence="2">The sequence shown here is derived from an EMBL/GenBank/DDBJ whole genome shotgun (WGS) entry which is preliminary data.</text>
</comment>
<evidence type="ECO:0000259" key="1">
    <source>
        <dbReference type="PROSITE" id="PS50126"/>
    </source>
</evidence>
<dbReference type="Gene3D" id="2.40.50.140">
    <property type="entry name" value="Nucleic acid-binding proteins"/>
    <property type="match status" value="8"/>
</dbReference>